<dbReference type="PANTHER" id="PTHR11474">
    <property type="entry name" value="TYROSINASE FAMILY MEMBER"/>
    <property type="match status" value="1"/>
</dbReference>
<proteinExistence type="inferred from homology"/>
<evidence type="ECO:0000256" key="8">
    <source>
        <dbReference type="SAM" id="SignalP"/>
    </source>
</evidence>
<reference evidence="12" key="1">
    <citation type="submission" date="2025-08" db="UniProtKB">
        <authorList>
            <consortium name="RefSeq"/>
        </authorList>
    </citation>
    <scope>IDENTIFICATION</scope>
</reference>
<name>A0AB40D581_DIOCR</name>
<feature type="signal peptide" evidence="8">
    <location>
        <begin position="1"/>
        <end position="24"/>
    </location>
</feature>
<evidence type="ECO:0000259" key="9">
    <source>
        <dbReference type="PROSITE" id="PS00497"/>
    </source>
</evidence>
<dbReference type="PROSITE" id="PS00210">
    <property type="entry name" value="HEMOCYANIN_2"/>
    <property type="match status" value="1"/>
</dbReference>
<dbReference type="InterPro" id="IPR022740">
    <property type="entry name" value="Polyphenol_oxidase_C"/>
</dbReference>
<evidence type="ECO:0000256" key="6">
    <source>
        <dbReference type="ARBA" id="ARBA00023008"/>
    </source>
</evidence>
<feature type="chain" id="PRO_5044332896" evidence="8">
    <location>
        <begin position="25"/>
        <end position="499"/>
    </location>
</feature>
<keyword evidence="7" id="KW-1015">Disulfide bond</keyword>
<comment type="similarity">
    <text evidence="2">Belongs to the tyrosinase family.</text>
</comment>
<evidence type="ECO:0000313" key="11">
    <source>
        <dbReference type="Proteomes" id="UP001515500"/>
    </source>
</evidence>
<accession>A0AB40D581</accession>
<keyword evidence="3" id="KW-0479">Metal-binding</keyword>
<dbReference type="PANTHER" id="PTHR11474:SF76">
    <property type="entry name" value="SHKT DOMAIN-CONTAINING PROTEIN"/>
    <property type="match status" value="1"/>
</dbReference>
<keyword evidence="4" id="KW-0883">Thioether bond</keyword>
<dbReference type="SUPFAM" id="SSF48056">
    <property type="entry name" value="Di-copper centre-containing domain"/>
    <property type="match status" value="1"/>
</dbReference>
<feature type="domain" description="Tyrosinase copper-binding" evidence="9">
    <location>
        <begin position="125"/>
        <end position="142"/>
    </location>
</feature>
<dbReference type="PROSITE" id="PS00498">
    <property type="entry name" value="TYROSINASE_2"/>
    <property type="match status" value="1"/>
</dbReference>
<sequence length="499" mass="56388">MRIKLSILISIIICLIYIVSDVAAMPIGAPDLSKCQPFFAANCCLINSRSIVDFKLPSTGALRVRPAAHLVTKEYILKYANATRLMRSLPLNHPWNFMQQANVHCAYCEGIYNLSNFPNMTLEVHSSWLFIPFHRMYLYFHEKILGKLIGDESFALPFWNWDSPEGMGIPTMYTDPNSSLFDNTRVQNHQPPNILNYGSTNEGNNNISSQIEANLEVMYRQMVSSAKTAGLLLGGPYRAGGDELWNPGTVEMAPHPYVHIWTGFDMSSLATAGRDPIFYSHHSNVDRMWEVWKTLPGNNSTGVNYINDTDWLDSSFLFWDENLQLVRIKIRDVLDTTKLGYVYQQVPIPWSNKTAAKLWDGEEMSSLRLVELPVVLDSAVKINVELPKMKMKMNMEEVLVVDEIEFDARVHVGFDVFLGGLRTSKIGFAGRFEHLAVKKWRKDVAMGGLLMKKRLVLGLKDLVKELKLERGELLVVTLMPSHGTGVLIKVGSVRVDLSS</sequence>
<dbReference type="InterPro" id="IPR050316">
    <property type="entry name" value="Tyrosinase/Hemocyanin"/>
</dbReference>
<evidence type="ECO:0000256" key="4">
    <source>
        <dbReference type="ARBA" id="ARBA00022784"/>
    </source>
</evidence>
<keyword evidence="5" id="KW-0560">Oxidoreductase</keyword>
<dbReference type="GO" id="GO:0004097">
    <property type="term" value="F:catechol oxidase activity"/>
    <property type="evidence" value="ECO:0007669"/>
    <property type="project" value="InterPro"/>
</dbReference>
<keyword evidence="6" id="KW-0186">Copper</keyword>
<organism evidence="11 12">
    <name type="scientific">Dioscorea cayennensis subsp. rotundata</name>
    <name type="common">White Guinea yam</name>
    <name type="synonym">Dioscorea rotundata</name>
    <dbReference type="NCBI Taxonomy" id="55577"/>
    <lineage>
        <taxon>Eukaryota</taxon>
        <taxon>Viridiplantae</taxon>
        <taxon>Streptophyta</taxon>
        <taxon>Embryophyta</taxon>
        <taxon>Tracheophyta</taxon>
        <taxon>Spermatophyta</taxon>
        <taxon>Magnoliopsida</taxon>
        <taxon>Liliopsida</taxon>
        <taxon>Dioscoreales</taxon>
        <taxon>Dioscoreaceae</taxon>
        <taxon>Dioscorea</taxon>
    </lineage>
</organism>
<dbReference type="AlphaFoldDB" id="A0AB40D581"/>
<gene>
    <name evidence="12" type="primary">LOC120284170</name>
</gene>
<dbReference type="Pfam" id="PF00264">
    <property type="entry name" value="Tyrosinase"/>
    <property type="match status" value="1"/>
</dbReference>
<dbReference type="InterPro" id="IPR022739">
    <property type="entry name" value="Polyphenol_oxidase_cen"/>
</dbReference>
<evidence type="ECO:0000259" key="10">
    <source>
        <dbReference type="PROSITE" id="PS00498"/>
    </source>
</evidence>
<dbReference type="GO" id="GO:0046872">
    <property type="term" value="F:metal ion binding"/>
    <property type="evidence" value="ECO:0007669"/>
    <property type="project" value="UniProtKB-KW"/>
</dbReference>
<dbReference type="Pfam" id="PF12142">
    <property type="entry name" value="PPO1_DWL"/>
    <property type="match status" value="1"/>
</dbReference>
<dbReference type="InterPro" id="IPR002227">
    <property type="entry name" value="Tyrosinase_Cu-bd"/>
</dbReference>
<dbReference type="InterPro" id="IPR008922">
    <property type="entry name" value="Di-copper_centre_dom_sf"/>
</dbReference>
<dbReference type="PRINTS" id="PR00092">
    <property type="entry name" value="TYROSINASE"/>
</dbReference>
<evidence type="ECO:0000256" key="5">
    <source>
        <dbReference type="ARBA" id="ARBA00023002"/>
    </source>
</evidence>
<evidence type="ECO:0000313" key="12">
    <source>
        <dbReference type="RefSeq" id="XP_039146897.1"/>
    </source>
</evidence>
<dbReference type="RefSeq" id="XP_039146897.1">
    <property type="nucleotide sequence ID" value="XM_039290963.1"/>
</dbReference>
<dbReference type="Pfam" id="PF12143">
    <property type="entry name" value="PPO1_KFDV"/>
    <property type="match status" value="1"/>
</dbReference>
<dbReference type="PROSITE" id="PS00497">
    <property type="entry name" value="TYROSINASE_1"/>
    <property type="match status" value="1"/>
</dbReference>
<dbReference type="InterPro" id="IPR013788">
    <property type="entry name" value="Hemocyanin/hexamerin"/>
</dbReference>
<feature type="domain" description="Tyrosinase copper-binding" evidence="10">
    <location>
        <begin position="275"/>
        <end position="286"/>
    </location>
</feature>
<keyword evidence="11" id="KW-1185">Reference proteome</keyword>
<protein>
    <submittedName>
        <fullName evidence="12">Polyphenol oxidase, chloroplastic-like</fullName>
    </submittedName>
</protein>
<evidence type="ECO:0000256" key="2">
    <source>
        <dbReference type="ARBA" id="ARBA00009928"/>
    </source>
</evidence>
<comment type="cofactor">
    <cofactor evidence="1">
        <name>Cu(2+)</name>
        <dbReference type="ChEBI" id="CHEBI:29036"/>
    </cofactor>
</comment>
<keyword evidence="8" id="KW-0732">Signal</keyword>
<dbReference type="GeneID" id="120284170"/>
<evidence type="ECO:0000256" key="1">
    <source>
        <dbReference type="ARBA" id="ARBA00001973"/>
    </source>
</evidence>
<evidence type="ECO:0000256" key="7">
    <source>
        <dbReference type="ARBA" id="ARBA00023157"/>
    </source>
</evidence>
<dbReference type="Proteomes" id="UP001515500">
    <property type="component" value="Chromosome 19"/>
</dbReference>
<evidence type="ECO:0000256" key="3">
    <source>
        <dbReference type="ARBA" id="ARBA00022723"/>
    </source>
</evidence>
<dbReference type="Gene3D" id="1.10.1280.10">
    <property type="entry name" value="Di-copper center containing domain from catechol oxidase"/>
    <property type="match status" value="1"/>
</dbReference>